<feature type="signal peptide" evidence="2">
    <location>
        <begin position="1"/>
        <end position="20"/>
    </location>
</feature>
<evidence type="ECO:0000259" key="3">
    <source>
        <dbReference type="PROSITE" id="PS50234"/>
    </source>
</evidence>
<dbReference type="Proteomes" id="UP000613030">
    <property type="component" value="Unassembled WGS sequence"/>
</dbReference>
<dbReference type="EMBL" id="JAERRB010000004">
    <property type="protein sequence ID" value="MBL0742579.1"/>
    <property type="molecule type" value="Genomic_DNA"/>
</dbReference>
<evidence type="ECO:0000256" key="2">
    <source>
        <dbReference type="SAM" id="SignalP"/>
    </source>
</evidence>
<dbReference type="InterPro" id="IPR002035">
    <property type="entry name" value="VWF_A"/>
</dbReference>
<dbReference type="Pfam" id="PF13519">
    <property type="entry name" value="VWA_2"/>
    <property type="match status" value="1"/>
</dbReference>
<dbReference type="PANTHER" id="PTHR10166:SF37">
    <property type="entry name" value="STOLID, ISOFORM H"/>
    <property type="match status" value="1"/>
</dbReference>
<reference evidence="4 5" key="1">
    <citation type="submission" date="2021-01" db="EMBL/GenBank/DDBJ databases">
        <title>Chryseolinea sp. Jin1 Genome sequencing and assembly.</title>
        <authorList>
            <person name="Kim I."/>
        </authorList>
    </citation>
    <scope>NUCLEOTIDE SEQUENCE [LARGE SCALE GENOMIC DNA]</scope>
    <source>
        <strain evidence="4 5">Jin1</strain>
    </source>
</reference>
<evidence type="ECO:0000256" key="1">
    <source>
        <dbReference type="SAM" id="MobiDB-lite"/>
    </source>
</evidence>
<feature type="region of interest" description="Disordered" evidence="1">
    <location>
        <begin position="659"/>
        <end position="710"/>
    </location>
</feature>
<organism evidence="4 5">
    <name type="scientific">Chryseolinea lacunae</name>
    <dbReference type="NCBI Taxonomy" id="2801331"/>
    <lineage>
        <taxon>Bacteria</taxon>
        <taxon>Pseudomonadati</taxon>
        <taxon>Bacteroidota</taxon>
        <taxon>Cytophagia</taxon>
        <taxon>Cytophagales</taxon>
        <taxon>Fulvivirgaceae</taxon>
        <taxon>Chryseolinea</taxon>
    </lineage>
</organism>
<dbReference type="SMART" id="SM00327">
    <property type="entry name" value="VWA"/>
    <property type="match status" value="1"/>
</dbReference>
<dbReference type="RefSeq" id="WP_202010943.1">
    <property type="nucleotide sequence ID" value="NZ_JAERRB010000004.1"/>
</dbReference>
<keyword evidence="2" id="KW-0732">Signal</keyword>
<proteinExistence type="predicted"/>
<name>A0ABS1KT88_9BACT</name>
<accession>A0ABS1KT88</accession>
<dbReference type="Gene3D" id="3.40.50.410">
    <property type="entry name" value="von Willebrand factor, type A domain"/>
    <property type="match status" value="1"/>
</dbReference>
<dbReference type="PROSITE" id="PS50234">
    <property type="entry name" value="VWFA"/>
    <property type="match status" value="1"/>
</dbReference>
<evidence type="ECO:0000313" key="4">
    <source>
        <dbReference type="EMBL" id="MBL0742579.1"/>
    </source>
</evidence>
<comment type="caution">
    <text evidence="4">The sequence shown here is derived from an EMBL/GenBank/DDBJ whole genome shotgun (WGS) entry which is preliminary data.</text>
</comment>
<dbReference type="SUPFAM" id="SSF53300">
    <property type="entry name" value="vWA-like"/>
    <property type="match status" value="1"/>
</dbReference>
<evidence type="ECO:0000313" key="5">
    <source>
        <dbReference type="Proteomes" id="UP000613030"/>
    </source>
</evidence>
<sequence>MRHPLALLLLIVCLPWGANRATGQPLSQIQQKALNAYVDYANQSAEEVTAVVKSLMNYYPDLHRTKRYTNPRYVCPVQLEDYYLNTALAQAKALPPSHAQAIAAKLTALRTAAEKIDEQCKALDTYHKLEDYKQDNFAKADQIIVAVQELVGDYAQKQQDLATALETAFKKMNPYVATNAYHKTDAMMRQEIVREKAFLDAWTFNLNESVHTGWPVDKLEKSIVETDAQLKAFAAYKPFLKYPASSMYPSFQEAMGNMLEVKRNGLDGYNFDAKKSDTHSNQVYLDLINYYNGVLVSDYNTYVDFAQGNYSGLKTIKYVVRFGIRLEPKSDGVSVKPFNDIKHAAVAPLKQKTAISKTAFDALNNYIDFINEGERQLRYLHDVWRNANSDAAYYETIETFTGRGGMTFDYKNFEVPLSLFQKTVSDSEALPSTLARSLNDQAEVLLSILKEMDQQSASLQVEVTEKRYEQDHLKNVFAILDRNKVLYDVFDAKKEQLYNDVRTVYEAYPPVNAASSWYVSGSALQTLVDYDHEELFKARARYRGDTSVQISTAKIDQQLREVLAKEYANMKGIEKIGRNNGNCPYTPYEDLPKSSKALSERLAKFKPVTSDRNSEHPYHEMVYHYNDVVDYLNKFATLSKEVLLLKTVKQPEFFDVKHSEKKATPNTPKTDTPVAKPANQGGAATVPVTSPAVATQASPPPQRPATKPAAQTKVLHDTVYIEKRDTVYLGAPGENLRSMEGYASNNMVLLLDVSGSMNSPEKLPLLKTSVLNLLSMMRQEDEVSIIAFSGKPKVLLEGASFKEGEKIEKAIQDLKSSGKTDGNAGVKLAYKVADANYIRGGNNRIILATDGEFALSEEIQQLIDKFSREDIFLSVFNFGKGMGTSKSLEKLAGMGKGNYEYISKENVDYKLIREAKAKRKK</sequence>
<protein>
    <submittedName>
        <fullName evidence="4">VWA domain-containing protein</fullName>
    </submittedName>
</protein>
<gene>
    <name evidence="4" type="ORF">JI741_15225</name>
</gene>
<dbReference type="PANTHER" id="PTHR10166">
    <property type="entry name" value="VOLTAGE-DEPENDENT CALCIUM CHANNEL SUBUNIT ALPHA-2/DELTA-RELATED"/>
    <property type="match status" value="1"/>
</dbReference>
<feature type="chain" id="PRO_5046542741" evidence="2">
    <location>
        <begin position="21"/>
        <end position="921"/>
    </location>
</feature>
<dbReference type="InterPro" id="IPR036465">
    <property type="entry name" value="vWFA_dom_sf"/>
</dbReference>
<keyword evidence="5" id="KW-1185">Reference proteome</keyword>
<feature type="compositionally biased region" description="Low complexity" evidence="1">
    <location>
        <begin position="683"/>
        <end position="697"/>
    </location>
</feature>
<dbReference type="InterPro" id="IPR051173">
    <property type="entry name" value="Ca_channel_alpha-2/delta"/>
</dbReference>
<feature type="domain" description="VWFA" evidence="3">
    <location>
        <begin position="746"/>
        <end position="921"/>
    </location>
</feature>